<gene>
    <name evidence="1" type="ORF">QMY55_21205</name>
</gene>
<dbReference type="EMBL" id="CP125947">
    <property type="protein sequence ID" value="WHS64975.1"/>
    <property type="molecule type" value="Genomic_DNA"/>
</dbReference>
<sequence>MLAELKALLADPALQDCDPPPAVDYALFFDGNTDEESLAPNQWGYGRPPMAELHARFAQIARRPDVERVLVGLHYDWDDPLFAEGFPPAENVHIYTTASATEAEQWMDGLEADGVIEGWPYGKPCNAPEPSAGYAVLSVCWD</sequence>
<proteinExistence type="predicted"/>
<evidence type="ECO:0000313" key="2">
    <source>
        <dbReference type="Proteomes" id="UP001240697"/>
    </source>
</evidence>
<organism evidence="1 2">
    <name type="scientific">Comamonas resistens</name>
    <dbReference type="NCBI Taxonomy" id="3046670"/>
    <lineage>
        <taxon>Bacteria</taxon>
        <taxon>Pseudomonadati</taxon>
        <taxon>Pseudomonadota</taxon>
        <taxon>Betaproteobacteria</taxon>
        <taxon>Burkholderiales</taxon>
        <taxon>Comamonadaceae</taxon>
        <taxon>Comamonas</taxon>
    </lineage>
</organism>
<keyword evidence="2" id="KW-1185">Reference proteome</keyword>
<evidence type="ECO:0000313" key="1">
    <source>
        <dbReference type="EMBL" id="WHS64975.1"/>
    </source>
</evidence>
<evidence type="ECO:0008006" key="3">
    <source>
        <dbReference type="Google" id="ProtNLM"/>
    </source>
</evidence>
<name>A0ABY8SPG8_9BURK</name>
<dbReference type="RefSeq" id="WP_283486084.1">
    <property type="nucleotide sequence ID" value="NZ_CP125947.1"/>
</dbReference>
<reference evidence="1 2" key="1">
    <citation type="submission" date="2023-05" db="EMBL/GenBank/DDBJ databases">
        <authorList>
            <person name="Yin Y."/>
            <person name="Lu Z."/>
        </authorList>
    </citation>
    <scope>NUCLEOTIDE SEQUENCE [LARGE SCALE GENOMIC DNA]</scope>
    <source>
        <strain evidence="1 2">ZM22</strain>
    </source>
</reference>
<dbReference type="Proteomes" id="UP001240697">
    <property type="component" value="Chromosome"/>
</dbReference>
<accession>A0ABY8SPG8</accession>
<protein>
    <recommendedName>
        <fullName evidence="3">DUF3293 domain-containing protein</fullName>
    </recommendedName>
</protein>